<name>A0A2X0KNC3_9BASI</name>
<proteinExistence type="predicted"/>
<evidence type="ECO:0000313" key="2">
    <source>
        <dbReference type="Proteomes" id="UP000249723"/>
    </source>
</evidence>
<accession>A0A2X0KNC3</accession>
<dbReference type="Proteomes" id="UP000249723">
    <property type="component" value="Unassembled WGS sequence"/>
</dbReference>
<protein>
    <submittedName>
        <fullName evidence="1">BZ3500_MvSof-1268-A1-R1_C063g00294 protein</fullName>
    </submittedName>
</protein>
<sequence>MEEKRATGAKVSEKSIAVALSVTLRYKTCLPPRDFTACVALGLPDEFGGDDGGAGGTDERGSMVNTLKSSRMAVNSAAAASAQMLCSSLDIASRQVWGSLVIDLTGSMASRGGRRVCGDEGDEGAVVLVVGRLLSRCGLTVRAEVWAVHVRWAKASRGL</sequence>
<dbReference type="EMBL" id="FMWP01000031">
    <property type="protein sequence ID" value="SCZ92846.1"/>
    <property type="molecule type" value="Genomic_DNA"/>
</dbReference>
<keyword evidence="2" id="KW-1185">Reference proteome</keyword>
<reference evidence="2" key="1">
    <citation type="submission" date="2016-10" db="EMBL/GenBank/DDBJ databases">
        <authorList>
            <person name="Jeantristanb JTB J.-T."/>
            <person name="Ricardo R."/>
        </authorList>
    </citation>
    <scope>NUCLEOTIDE SEQUENCE [LARGE SCALE GENOMIC DNA]</scope>
</reference>
<organism evidence="1 2">
    <name type="scientific">Microbotryum saponariae</name>
    <dbReference type="NCBI Taxonomy" id="289078"/>
    <lineage>
        <taxon>Eukaryota</taxon>
        <taxon>Fungi</taxon>
        <taxon>Dikarya</taxon>
        <taxon>Basidiomycota</taxon>
        <taxon>Pucciniomycotina</taxon>
        <taxon>Microbotryomycetes</taxon>
        <taxon>Microbotryales</taxon>
        <taxon>Microbotryaceae</taxon>
        <taxon>Microbotryum</taxon>
    </lineage>
</organism>
<gene>
    <name evidence="1" type="ORF">BZ3500_MVSOF-1268-A1-R1_C063G00294</name>
</gene>
<dbReference type="AlphaFoldDB" id="A0A2X0KNC3"/>
<evidence type="ECO:0000313" key="1">
    <source>
        <dbReference type="EMBL" id="SCZ92846.1"/>
    </source>
</evidence>